<sequence length="78" mass="7989">MGLLLWILIGAAAGWAATRLLDIEAAPLTTVLIGMAGALVGGLVLRAVLAVLGLVAGLIGAALGAVLLLWLWDRYARK</sequence>
<feature type="transmembrane region" description="Helical" evidence="1">
    <location>
        <begin position="26"/>
        <end position="45"/>
    </location>
</feature>
<keyword evidence="1" id="KW-0812">Transmembrane</keyword>
<dbReference type="AlphaFoldDB" id="A0A917T1U0"/>
<evidence type="ECO:0000313" key="3">
    <source>
        <dbReference type="Proteomes" id="UP000649829"/>
    </source>
</evidence>
<dbReference type="Proteomes" id="UP000649829">
    <property type="component" value="Unassembled WGS sequence"/>
</dbReference>
<evidence type="ECO:0000313" key="2">
    <source>
        <dbReference type="EMBL" id="GGM06398.1"/>
    </source>
</evidence>
<organism evidence="2 3">
    <name type="scientific">Pseudooceanicola nanhaiensis</name>
    <dbReference type="NCBI Taxonomy" id="375761"/>
    <lineage>
        <taxon>Bacteria</taxon>
        <taxon>Pseudomonadati</taxon>
        <taxon>Pseudomonadota</taxon>
        <taxon>Alphaproteobacteria</taxon>
        <taxon>Rhodobacterales</taxon>
        <taxon>Paracoccaceae</taxon>
        <taxon>Pseudooceanicola</taxon>
    </lineage>
</organism>
<name>A0A917T1U0_9RHOB</name>
<feature type="transmembrane region" description="Helical" evidence="1">
    <location>
        <begin position="52"/>
        <end position="72"/>
    </location>
</feature>
<proteinExistence type="predicted"/>
<dbReference type="EMBL" id="BMLF01000002">
    <property type="protein sequence ID" value="GGM06398.1"/>
    <property type="molecule type" value="Genomic_DNA"/>
</dbReference>
<gene>
    <name evidence="2" type="ORF">GCM10011534_30330</name>
</gene>
<evidence type="ECO:0000256" key="1">
    <source>
        <dbReference type="SAM" id="Phobius"/>
    </source>
</evidence>
<keyword evidence="1" id="KW-0472">Membrane</keyword>
<keyword evidence="3" id="KW-1185">Reference proteome</keyword>
<protein>
    <recommendedName>
        <fullName evidence="4">GlsB/YeaQ/YmgE family stress response membrane protein</fullName>
    </recommendedName>
</protein>
<reference evidence="2" key="1">
    <citation type="journal article" date="2014" name="Int. J. Syst. Evol. Microbiol.">
        <title>Complete genome sequence of Corynebacterium casei LMG S-19264T (=DSM 44701T), isolated from a smear-ripened cheese.</title>
        <authorList>
            <consortium name="US DOE Joint Genome Institute (JGI-PGF)"/>
            <person name="Walter F."/>
            <person name="Albersmeier A."/>
            <person name="Kalinowski J."/>
            <person name="Ruckert C."/>
        </authorList>
    </citation>
    <scope>NUCLEOTIDE SEQUENCE</scope>
    <source>
        <strain evidence="2">CGMCC 1.6293</strain>
    </source>
</reference>
<evidence type="ECO:0008006" key="4">
    <source>
        <dbReference type="Google" id="ProtNLM"/>
    </source>
</evidence>
<keyword evidence="1" id="KW-1133">Transmembrane helix</keyword>
<reference evidence="2" key="2">
    <citation type="submission" date="2020-09" db="EMBL/GenBank/DDBJ databases">
        <authorList>
            <person name="Sun Q."/>
            <person name="Zhou Y."/>
        </authorList>
    </citation>
    <scope>NUCLEOTIDE SEQUENCE</scope>
    <source>
        <strain evidence="2">CGMCC 1.6293</strain>
    </source>
</reference>
<comment type="caution">
    <text evidence="2">The sequence shown here is derived from an EMBL/GenBank/DDBJ whole genome shotgun (WGS) entry which is preliminary data.</text>
</comment>
<accession>A0A917T1U0</accession>
<dbReference type="RefSeq" id="WP_028287171.1">
    <property type="nucleotide sequence ID" value="NZ_BMLF01000002.1"/>
</dbReference>